<evidence type="ECO:0000256" key="1">
    <source>
        <dbReference type="SAM" id="MobiDB-lite"/>
    </source>
</evidence>
<comment type="caution">
    <text evidence="3">The sequence shown here is derived from an EMBL/GenBank/DDBJ whole genome shotgun (WGS) entry which is preliminary data.</text>
</comment>
<dbReference type="InterPro" id="IPR042120">
    <property type="entry name" value="MutL_C_dimsub"/>
</dbReference>
<feature type="region of interest" description="Disordered" evidence="1">
    <location>
        <begin position="118"/>
        <end position="144"/>
    </location>
</feature>
<gene>
    <name evidence="3" type="ORF">B0A48_17430</name>
</gene>
<dbReference type="InterPro" id="IPR038973">
    <property type="entry name" value="MutL/Mlh/Pms-like"/>
</dbReference>
<accession>A0A1V8SCK6</accession>
<evidence type="ECO:0000259" key="2">
    <source>
        <dbReference type="SMART" id="SM00853"/>
    </source>
</evidence>
<dbReference type="InParanoid" id="A0A1V8SCK6"/>
<dbReference type="EMBL" id="NAJO01000060">
    <property type="protein sequence ID" value="OQN96876.1"/>
    <property type="molecule type" value="Genomic_DNA"/>
</dbReference>
<dbReference type="GO" id="GO:0140664">
    <property type="term" value="F:ATP-dependent DNA damage sensor activity"/>
    <property type="evidence" value="ECO:0007669"/>
    <property type="project" value="InterPro"/>
</dbReference>
<organism evidence="3 4">
    <name type="scientific">Cryoendolithus antarcticus</name>
    <dbReference type="NCBI Taxonomy" id="1507870"/>
    <lineage>
        <taxon>Eukaryota</taxon>
        <taxon>Fungi</taxon>
        <taxon>Dikarya</taxon>
        <taxon>Ascomycota</taxon>
        <taxon>Pezizomycotina</taxon>
        <taxon>Dothideomycetes</taxon>
        <taxon>Dothideomycetidae</taxon>
        <taxon>Cladosporiales</taxon>
        <taxon>Cladosporiaceae</taxon>
        <taxon>Cryoendolithus</taxon>
    </lineage>
</organism>
<dbReference type="Gene3D" id="3.30.1370.100">
    <property type="entry name" value="MutL, C-terminal domain, regulatory subdomain"/>
    <property type="match status" value="1"/>
</dbReference>
<dbReference type="AlphaFoldDB" id="A0A1V8SCK6"/>
<reference evidence="4" key="1">
    <citation type="submission" date="2017-03" db="EMBL/GenBank/DDBJ databases">
        <title>Genomes of endolithic fungi from Antarctica.</title>
        <authorList>
            <person name="Coleine C."/>
            <person name="Masonjones S."/>
            <person name="Stajich J.E."/>
        </authorList>
    </citation>
    <scope>NUCLEOTIDE SEQUENCE [LARGE SCALE GENOMIC DNA]</scope>
    <source>
        <strain evidence="4">CCFEE 5527</strain>
    </source>
</reference>
<dbReference type="PANTHER" id="PTHR10073:SF47">
    <property type="entry name" value="DNA MISMATCH REPAIR PROTEIN MLH3"/>
    <property type="match status" value="1"/>
</dbReference>
<dbReference type="GO" id="GO:0016887">
    <property type="term" value="F:ATP hydrolysis activity"/>
    <property type="evidence" value="ECO:0007669"/>
    <property type="project" value="InterPro"/>
</dbReference>
<dbReference type="Proteomes" id="UP000192596">
    <property type="component" value="Unassembled WGS sequence"/>
</dbReference>
<evidence type="ECO:0000313" key="4">
    <source>
        <dbReference type="Proteomes" id="UP000192596"/>
    </source>
</evidence>
<dbReference type="PANTHER" id="PTHR10073">
    <property type="entry name" value="DNA MISMATCH REPAIR PROTEIN MLH, PMS, MUTL"/>
    <property type="match status" value="1"/>
</dbReference>
<dbReference type="GO" id="GO:0005524">
    <property type="term" value="F:ATP binding"/>
    <property type="evidence" value="ECO:0007669"/>
    <property type="project" value="InterPro"/>
</dbReference>
<dbReference type="Gene3D" id="3.30.1540.20">
    <property type="entry name" value="MutL, C-terminal domain, dimerisation subdomain"/>
    <property type="match status" value="2"/>
</dbReference>
<feature type="region of interest" description="Disordered" evidence="1">
    <location>
        <begin position="212"/>
        <end position="233"/>
    </location>
</feature>
<dbReference type="SMART" id="SM00853">
    <property type="entry name" value="MutL_C"/>
    <property type="match status" value="1"/>
</dbReference>
<proteinExistence type="predicted"/>
<dbReference type="OrthoDB" id="429932at2759"/>
<keyword evidence="4" id="KW-1185">Reference proteome</keyword>
<dbReference type="GO" id="GO:0006298">
    <property type="term" value="P:mismatch repair"/>
    <property type="evidence" value="ECO:0007669"/>
    <property type="project" value="InterPro"/>
</dbReference>
<dbReference type="InterPro" id="IPR014790">
    <property type="entry name" value="MutL_C"/>
</dbReference>
<feature type="domain" description="MutL C-terminal dimerisation" evidence="2">
    <location>
        <begin position="428"/>
        <end position="647"/>
    </location>
</feature>
<dbReference type="STRING" id="1507870.A0A1V8SCK6"/>
<sequence>MGPRPCNAKGGDCELYDCINKIFESSSFGFVEDEQGTPDEADLLRRQRDRRFKMDGHTLKSTRGTRGVDRWPMFVLQIRRSEADPGPVQSTAGSESELRLILDVLDVMVRQWLTAQGYRPRKKRRRANDPRKSHSLQQQRIADQSLPDIDIRDDVWPVSDMLRSIRPSTADSLSRIKSGRRSLLAVWESRKPRTAPEGQIDSTAKHARYADGLKPRPLGSLHTSRSASHRPRPDKAVQTLIVKDDIFSSDHFGGINDSDMIAAVAHSDPDCSPRATDSGQTCDDHTTAWTDPRTGQAFTINTRTGIVLPICLADVAGQRHLPGSVRARQSAAINTATTSAGTPLTLARRGDPTRSVIHKQKSHLLDWKNPVFAKPTECQIPVTLVRLPGKDTGGIFCAHSYHDVQTAFTPDADRASTITKSALRSAVVVQQVDRKYILASLICRDDTTGDATKVLVIIDQHAASERVMLEGLLADLCTPADFEVSALRGHSASARRPGVASTALAQPIAFDVSTRELDLFALHEQHFARWGILFNLHRQTEILGAPKNRQAQVQPTIHVLALPAVIIERCRLFPKLLIELLRGEIWTLADRSQRPRPAGAEDSVDVNTAGEGDDHRWLRKIGSCPKGLLEMLNSRACRSAIMFNDVLTMPECRELLDKLGRCAFPFMCAHGRVSVAPLVDTKDVLALMAGSDIRQSALTRTAAAKPELPFVQAYTRWTRFPSIGEDG</sequence>
<dbReference type="InterPro" id="IPR042121">
    <property type="entry name" value="MutL_C_regsub"/>
</dbReference>
<dbReference type="GO" id="GO:0032300">
    <property type="term" value="C:mismatch repair complex"/>
    <property type="evidence" value="ECO:0007669"/>
    <property type="project" value="InterPro"/>
</dbReference>
<dbReference type="SUPFAM" id="SSF118116">
    <property type="entry name" value="DNA mismatch repair protein MutL"/>
    <property type="match status" value="2"/>
</dbReference>
<protein>
    <recommendedName>
        <fullName evidence="2">MutL C-terminal dimerisation domain-containing protein</fullName>
    </recommendedName>
</protein>
<dbReference type="InterPro" id="IPR037198">
    <property type="entry name" value="MutL_C_sf"/>
</dbReference>
<evidence type="ECO:0000313" key="3">
    <source>
        <dbReference type="EMBL" id="OQN96876.1"/>
    </source>
</evidence>
<name>A0A1V8SCK6_9PEZI</name>